<dbReference type="AlphaFoldDB" id="A0A223SCQ2"/>
<name>A0A223SCQ2_9ACTN</name>
<protein>
    <submittedName>
        <fullName evidence="1">Uncharacterized protein</fullName>
    </submittedName>
</protein>
<reference evidence="1 2" key="1">
    <citation type="submission" date="2017-08" db="EMBL/GenBank/DDBJ databases">
        <title>The complete genome sequence of Nocardiopsis gilva YIM 90087.</title>
        <authorList>
            <person name="Yin M."/>
            <person name="Tang S."/>
        </authorList>
    </citation>
    <scope>NUCLEOTIDE SEQUENCE [LARGE SCALE GENOMIC DNA]</scope>
    <source>
        <strain evidence="1 2">YIM 90087</strain>
    </source>
</reference>
<accession>A0A223SCQ2</accession>
<dbReference type="Proteomes" id="UP000215005">
    <property type="component" value="Chromosome"/>
</dbReference>
<gene>
    <name evidence="1" type="ORF">CDO52_26805</name>
</gene>
<dbReference type="EMBL" id="CP022753">
    <property type="protein sequence ID" value="ASU85928.1"/>
    <property type="molecule type" value="Genomic_DNA"/>
</dbReference>
<evidence type="ECO:0000313" key="1">
    <source>
        <dbReference type="EMBL" id="ASU85928.1"/>
    </source>
</evidence>
<keyword evidence="2" id="KW-1185">Reference proteome</keyword>
<organism evidence="1 2">
    <name type="scientific">Nocardiopsis gilva YIM 90087</name>
    <dbReference type="NCBI Taxonomy" id="1235441"/>
    <lineage>
        <taxon>Bacteria</taxon>
        <taxon>Bacillati</taxon>
        <taxon>Actinomycetota</taxon>
        <taxon>Actinomycetes</taxon>
        <taxon>Streptosporangiales</taxon>
        <taxon>Nocardiopsidaceae</taxon>
        <taxon>Nocardiopsis</taxon>
    </lineage>
</organism>
<dbReference type="KEGG" id="ngv:CDO52_26805"/>
<sequence length="80" mass="8547">MTLSRVAGTFTWNTGEVSDYVGSVNTDPRQGVVEINFKVKNGPLSGDTGTVAPVVARTNADCLTVGLRTLDLEAFQIVFQ</sequence>
<proteinExistence type="predicted"/>
<evidence type="ECO:0000313" key="2">
    <source>
        <dbReference type="Proteomes" id="UP000215005"/>
    </source>
</evidence>